<dbReference type="HOGENOM" id="CLU_3110296_0_0_1"/>
<dbReference type="AlphaFoldDB" id="A0A061GGN0"/>
<sequence length="51" mass="6555">MYCWTKTWLPRYQISAWQGFFVKIRIQLTLKELWEHMDTWLQNMQWRDFSL</sequence>
<proteinExistence type="predicted"/>
<dbReference type="InParanoid" id="A0A061GGN0"/>
<evidence type="ECO:0000313" key="2">
    <source>
        <dbReference type="Proteomes" id="UP000026915"/>
    </source>
</evidence>
<reference evidence="1 2" key="1">
    <citation type="journal article" date="2013" name="Genome Biol.">
        <title>The genome sequence of the most widely cultivated cacao type and its use to identify candidate genes regulating pod color.</title>
        <authorList>
            <person name="Motamayor J.C."/>
            <person name="Mockaitis K."/>
            <person name="Schmutz J."/>
            <person name="Haiminen N."/>
            <person name="Iii D.L."/>
            <person name="Cornejo O."/>
            <person name="Findley S.D."/>
            <person name="Zheng P."/>
            <person name="Utro F."/>
            <person name="Royaert S."/>
            <person name="Saski C."/>
            <person name="Jenkins J."/>
            <person name="Podicheti R."/>
            <person name="Zhao M."/>
            <person name="Scheffler B.E."/>
            <person name="Stack J.C."/>
            <person name="Feltus F.A."/>
            <person name="Mustiga G.M."/>
            <person name="Amores F."/>
            <person name="Phillips W."/>
            <person name="Marelli J.P."/>
            <person name="May G.D."/>
            <person name="Shapiro H."/>
            <person name="Ma J."/>
            <person name="Bustamante C.D."/>
            <person name="Schnell R.J."/>
            <person name="Main D."/>
            <person name="Gilbert D."/>
            <person name="Parida L."/>
            <person name="Kuhn D.N."/>
        </authorList>
    </citation>
    <scope>NUCLEOTIDE SEQUENCE [LARGE SCALE GENOMIC DNA]</scope>
    <source>
        <strain evidence="2">cv. Matina 1-6</strain>
    </source>
</reference>
<dbReference type="Gramene" id="EOY28583">
    <property type="protein sequence ID" value="EOY28583"/>
    <property type="gene ID" value="TCM_030138"/>
</dbReference>
<keyword evidence="2" id="KW-1185">Reference proteome</keyword>
<accession>A0A061GGN0</accession>
<dbReference type="EMBL" id="CM001884">
    <property type="protein sequence ID" value="EOY28583.1"/>
    <property type="molecule type" value="Genomic_DNA"/>
</dbReference>
<dbReference type="Proteomes" id="UP000026915">
    <property type="component" value="Chromosome 6"/>
</dbReference>
<evidence type="ECO:0000313" key="1">
    <source>
        <dbReference type="EMBL" id="EOY28583.1"/>
    </source>
</evidence>
<gene>
    <name evidence="1" type="ORF">TCM_030138</name>
</gene>
<protein>
    <submittedName>
        <fullName evidence="1">Uncharacterized protein</fullName>
    </submittedName>
</protein>
<name>A0A061GGN0_THECC</name>
<organism evidence="1 2">
    <name type="scientific">Theobroma cacao</name>
    <name type="common">Cacao</name>
    <name type="synonym">Cocoa</name>
    <dbReference type="NCBI Taxonomy" id="3641"/>
    <lineage>
        <taxon>Eukaryota</taxon>
        <taxon>Viridiplantae</taxon>
        <taxon>Streptophyta</taxon>
        <taxon>Embryophyta</taxon>
        <taxon>Tracheophyta</taxon>
        <taxon>Spermatophyta</taxon>
        <taxon>Magnoliopsida</taxon>
        <taxon>eudicotyledons</taxon>
        <taxon>Gunneridae</taxon>
        <taxon>Pentapetalae</taxon>
        <taxon>rosids</taxon>
        <taxon>malvids</taxon>
        <taxon>Malvales</taxon>
        <taxon>Malvaceae</taxon>
        <taxon>Byttnerioideae</taxon>
        <taxon>Theobroma</taxon>
    </lineage>
</organism>